<dbReference type="EMBL" id="U26442">
    <property type="protein sequence ID" value="AAA67797.1"/>
    <property type="molecule type" value="Genomic_DNA"/>
</dbReference>
<accession>Q45329</accession>
<organism evidence="1">
    <name type="scientific">Brucella ovis</name>
    <dbReference type="NCBI Taxonomy" id="236"/>
    <lineage>
        <taxon>Bacteria</taxon>
        <taxon>Pseudomonadati</taxon>
        <taxon>Pseudomonadota</taxon>
        <taxon>Alphaproteobacteria</taxon>
        <taxon>Hyphomicrobiales</taxon>
        <taxon>Brucellaceae</taxon>
        <taxon>Brucella/Ochrobactrum group</taxon>
        <taxon>Brucella</taxon>
    </lineage>
</organism>
<protein>
    <submittedName>
        <fullName evidence="1">Orfc; putative</fullName>
    </submittedName>
</protein>
<name>Q45329_BRUOV</name>
<dbReference type="InterPro" id="IPR007908">
    <property type="entry name" value="OMP2_Brucella"/>
</dbReference>
<dbReference type="AlphaFoldDB" id="Q45329"/>
<dbReference type="Pfam" id="PF05244">
    <property type="entry name" value="Brucella_OMP2"/>
    <property type="match status" value="1"/>
</dbReference>
<proteinExistence type="predicted"/>
<evidence type="ECO:0000313" key="1">
    <source>
        <dbReference type="EMBL" id="AAA67797.1"/>
    </source>
</evidence>
<sequence>MLHEGNKKPGISAGFLYPIRNGLERTLEANDTAPSIVFSNGVLPLATKLGVGNFRRNGEARNQFVSNVSRNCRLAPVVMRSLQVEGSLLRSLILQTTPDSPIAAPLTVVLVRRRCGRICALQPYREPVGDVDVATNLCSPFFDDRVIGNNTSDRTPAASIFQAANNVRHVTVDRVIVVNVFATLFESDHSREAVSAGEGVGDLAGAVGASRDHVIVDDITEVTGEGMEFGFVDTNLETTKRDICKLQIGAGAYAAISDITIIAEIAVLAIMT</sequence>
<reference evidence="1" key="1">
    <citation type="journal article" date="1996" name="Int. J. Syst. Bacteriol.">
        <title>Species-specific sequences at the omp2 locus of Brucella type strains.</title>
        <authorList>
            <person name="Ficht T.A."/>
            <person name="Husseinen H.S."/>
            <person name="Derr J."/>
            <person name="Bearden S.W."/>
        </authorList>
    </citation>
    <scope>NUCLEOTIDE SEQUENCE</scope>
</reference>